<accession>A0A124E1G6</accession>
<dbReference type="OrthoDB" id="3255669at2"/>
<protein>
    <recommendedName>
        <fullName evidence="3">Polyketide cyclase/dehydrase and lipid transport</fullName>
    </recommendedName>
</protein>
<dbReference type="AlphaFoldDB" id="A0A124E1G6"/>
<gene>
    <name evidence="1" type="ORF">RMCC_0555</name>
</gene>
<dbReference type="SUPFAM" id="SSF55961">
    <property type="entry name" value="Bet v1-like"/>
    <property type="match status" value="1"/>
</dbReference>
<name>A0A124E1G6_MYCCR</name>
<reference evidence="2" key="1">
    <citation type="journal article" date="2016" name="Genome Announc.">
        <title>Draft Genome Sequences of Five Rapidly Growing Mycobacterium Species, M. thermoresistibile, M. fortuitum subsp. acetamidolyticum, M. canariasense, M. brisbanense, and M. novocastrense.</title>
        <authorList>
            <person name="Katahira K."/>
            <person name="Ogura Y."/>
            <person name="Gotoh Y."/>
            <person name="Hayashi T."/>
        </authorList>
    </citation>
    <scope>NUCLEOTIDE SEQUENCE [LARGE SCALE GENOMIC DNA]</scope>
    <source>
        <strain evidence="2">JCM15298</strain>
    </source>
</reference>
<reference evidence="2" key="2">
    <citation type="submission" date="2016-02" db="EMBL/GenBank/DDBJ databases">
        <title>Draft genome sequence of five rapidly growing Mycobacterium species.</title>
        <authorList>
            <person name="Katahira K."/>
            <person name="Gotou Y."/>
            <person name="Iida K."/>
            <person name="Ogura Y."/>
            <person name="Hayashi T."/>
        </authorList>
    </citation>
    <scope>NUCLEOTIDE SEQUENCE [LARGE SCALE GENOMIC DNA]</scope>
    <source>
        <strain evidence="2">JCM15298</strain>
    </source>
</reference>
<keyword evidence="2" id="KW-1185">Reference proteome</keyword>
<evidence type="ECO:0008006" key="3">
    <source>
        <dbReference type="Google" id="ProtNLM"/>
    </source>
</evidence>
<proteinExistence type="predicted"/>
<dbReference type="Proteomes" id="UP000069443">
    <property type="component" value="Unassembled WGS sequence"/>
</dbReference>
<comment type="caution">
    <text evidence="1">The sequence shown here is derived from an EMBL/GenBank/DDBJ whole genome shotgun (WGS) entry which is preliminary data.</text>
</comment>
<organism evidence="1 2">
    <name type="scientific">Mycolicibacterium canariasense</name>
    <name type="common">Mycobacterium canariasense</name>
    <dbReference type="NCBI Taxonomy" id="228230"/>
    <lineage>
        <taxon>Bacteria</taxon>
        <taxon>Bacillati</taxon>
        <taxon>Actinomycetota</taxon>
        <taxon>Actinomycetes</taxon>
        <taxon>Mycobacteriales</taxon>
        <taxon>Mycobacteriaceae</taxon>
        <taxon>Mycolicibacterium</taxon>
    </lineage>
</organism>
<evidence type="ECO:0000313" key="2">
    <source>
        <dbReference type="Proteomes" id="UP000069443"/>
    </source>
</evidence>
<sequence>MRICVVRLAALAAVLYGARRYWRNWGTTKDECGTALTGDERLHAPRVTSTEGVWVDRPVDQVWPSVVRLLRADGEGKLAVGDVAWLVPPGRFGSRDGIALPVVDVTPDAVIVLQGAPPSVPWEVVWSIHLAPRWDDRCRLLVRTRVGLRHPAEFLVTALAGPLISAANRRLLLAVKRAAEQRSAQPAAVAAVVP</sequence>
<dbReference type="EMBL" id="BCSY01000020">
    <property type="protein sequence ID" value="GAS93589.1"/>
    <property type="molecule type" value="Genomic_DNA"/>
</dbReference>
<dbReference type="RefSeq" id="WP_062654984.1">
    <property type="nucleotide sequence ID" value="NZ_BCSY01000020.1"/>
</dbReference>
<evidence type="ECO:0000313" key="1">
    <source>
        <dbReference type="EMBL" id="GAS93589.1"/>
    </source>
</evidence>
<dbReference type="STRING" id="228230.RMCC_0555"/>